<keyword evidence="1" id="KW-1133">Transmembrane helix</keyword>
<keyword evidence="1" id="KW-0812">Transmembrane</keyword>
<reference evidence="2" key="1">
    <citation type="journal article" date="2020" name="mSystems">
        <title>Genome- and Community-Level Interaction Insights into Carbon Utilization and Element Cycling Functions of Hydrothermarchaeota in Hydrothermal Sediment.</title>
        <authorList>
            <person name="Zhou Z."/>
            <person name="Liu Y."/>
            <person name="Xu W."/>
            <person name="Pan J."/>
            <person name="Luo Z.H."/>
            <person name="Li M."/>
        </authorList>
    </citation>
    <scope>NUCLEOTIDE SEQUENCE [LARGE SCALE GENOMIC DNA]</scope>
    <source>
        <strain evidence="2">HyVt-577</strain>
    </source>
</reference>
<feature type="transmembrane region" description="Helical" evidence="1">
    <location>
        <begin position="65"/>
        <end position="83"/>
    </location>
</feature>
<evidence type="ECO:0000313" key="2">
    <source>
        <dbReference type="EMBL" id="HGY54557.1"/>
    </source>
</evidence>
<gene>
    <name evidence="2" type="ORF">ENK44_02535</name>
</gene>
<feature type="transmembrane region" description="Helical" evidence="1">
    <location>
        <begin position="20"/>
        <end position="53"/>
    </location>
</feature>
<sequence length="254" mass="28784">MIVFIALTLLSVRKNKTGAALFLLCAVVLSFLFNRFNPFVILPFVLLSVLSWFSEFDNKRLKYKIAVFLPLIVFIAFSIEPAYRVSTRLDDGNYGMRIIHGNGVVLVWAPRGPGWPDEGTNWYAADSICRHLSEDGLSVTDSPQNIWRLPTAEEAVRSMQRHGKNCAGYIVAEKIPHYAVEPDKETPLWNPHSKIIYWWTATPTDSNHALIIAYNGKLRSREKQFAAGNLGFRAVKEQTGEDSVKKKIIMSKNR</sequence>
<organism evidence="2">
    <name type="scientific">Caldithrix abyssi</name>
    <dbReference type="NCBI Taxonomy" id="187145"/>
    <lineage>
        <taxon>Bacteria</taxon>
        <taxon>Pseudomonadati</taxon>
        <taxon>Calditrichota</taxon>
        <taxon>Calditrichia</taxon>
        <taxon>Calditrichales</taxon>
        <taxon>Calditrichaceae</taxon>
        <taxon>Caldithrix</taxon>
    </lineage>
</organism>
<keyword evidence="1" id="KW-0472">Membrane</keyword>
<evidence type="ECO:0000256" key="1">
    <source>
        <dbReference type="SAM" id="Phobius"/>
    </source>
</evidence>
<dbReference type="EMBL" id="DRQG01000023">
    <property type="protein sequence ID" value="HGY54557.1"/>
    <property type="molecule type" value="Genomic_DNA"/>
</dbReference>
<proteinExistence type="predicted"/>
<protein>
    <submittedName>
        <fullName evidence="2">DUF1566 domain-containing protein</fullName>
    </submittedName>
</protein>
<dbReference type="Proteomes" id="UP000885779">
    <property type="component" value="Unassembled WGS sequence"/>
</dbReference>
<accession>A0A7V4WUM7</accession>
<dbReference type="AlphaFoldDB" id="A0A7V4WUM7"/>
<name>A0A7V4WUM7_CALAY</name>
<comment type="caution">
    <text evidence="2">The sequence shown here is derived from an EMBL/GenBank/DDBJ whole genome shotgun (WGS) entry which is preliminary data.</text>
</comment>